<sequence length="353" mass="39556">MPFVEVSTSTGNIKFHYTISTPTCSDAESIDAGLPVLLFIHALAFHNVFHSQFGDPLLRKFNLVTFDLRYHGETTCNTLPNEYGAEEAADEVLALIDALQLPPCHFIAMDIGSMIAMQIAVTKPEKALSILLMSHLCLEELPEVLQVRTELNNLWCSYHPDAQIEVALPGYSQFTFGSELSNLAQAVTDYCGFFNFKNWDSNHSTEYTLTTYKFVIQRKGYSQEALSRISCPVKLLHGGNDLAYPEEYTRELVKNLEQAGVKVSWVTIPNAPHYICLDYGPQVNCEIYDFVMNTMNKASISATPTNVISPWDKILREYGWNPEGLNELDDDDIMVSYPSGAYAQPVNVLQALL</sequence>
<dbReference type="InterPro" id="IPR050471">
    <property type="entry name" value="AB_hydrolase"/>
</dbReference>
<dbReference type="GO" id="GO:0004806">
    <property type="term" value="F:triacylglycerol lipase activity"/>
    <property type="evidence" value="ECO:0007669"/>
    <property type="project" value="TreeGrafter"/>
</dbReference>
<dbReference type="EMBL" id="KN834818">
    <property type="protein sequence ID" value="KIK54231.1"/>
    <property type="molecule type" value="Genomic_DNA"/>
</dbReference>
<reference evidence="2 3" key="1">
    <citation type="submission" date="2014-04" db="EMBL/GenBank/DDBJ databases">
        <title>Evolutionary Origins and Diversification of the Mycorrhizal Mutualists.</title>
        <authorList>
            <consortium name="DOE Joint Genome Institute"/>
            <consortium name="Mycorrhizal Genomics Consortium"/>
            <person name="Kohler A."/>
            <person name="Kuo A."/>
            <person name="Nagy L.G."/>
            <person name="Floudas D."/>
            <person name="Copeland A."/>
            <person name="Barry K.W."/>
            <person name="Cichocki N."/>
            <person name="Veneault-Fourrey C."/>
            <person name="LaButti K."/>
            <person name="Lindquist E.A."/>
            <person name="Lipzen A."/>
            <person name="Lundell T."/>
            <person name="Morin E."/>
            <person name="Murat C."/>
            <person name="Riley R."/>
            <person name="Ohm R."/>
            <person name="Sun H."/>
            <person name="Tunlid A."/>
            <person name="Henrissat B."/>
            <person name="Grigoriev I.V."/>
            <person name="Hibbett D.S."/>
            <person name="Martin F."/>
        </authorList>
    </citation>
    <scope>NUCLEOTIDE SEQUENCE [LARGE SCALE GENOMIC DNA]</scope>
    <source>
        <strain evidence="2 3">FD-317 M1</strain>
    </source>
</reference>
<organism evidence="2 3">
    <name type="scientific">Collybiopsis luxurians FD-317 M1</name>
    <dbReference type="NCBI Taxonomy" id="944289"/>
    <lineage>
        <taxon>Eukaryota</taxon>
        <taxon>Fungi</taxon>
        <taxon>Dikarya</taxon>
        <taxon>Basidiomycota</taxon>
        <taxon>Agaricomycotina</taxon>
        <taxon>Agaricomycetes</taxon>
        <taxon>Agaricomycetidae</taxon>
        <taxon>Agaricales</taxon>
        <taxon>Marasmiineae</taxon>
        <taxon>Omphalotaceae</taxon>
        <taxon>Collybiopsis</taxon>
        <taxon>Collybiopsis luxurians</taxon>
    </lineage>
</organism>
<dbReference type="Gene3D" id="3.40.50.1820">
    <property type="entry name" value="alpha/beta hydrolase"/>
    <property type="match status" value="1"/>
</dbReference>
<dbReference type="AlphaFoldDB" id="A0A0D0BHH4"/>
<dbReference type="HOGENOM" id="CLU_070118_0_0_1"/>
<proteinExistence type="predicted"/>
<keyword evidence="3" id="KW-1185">Reference proteome</keyword>
<dbReference type="SUPFAM" id="SSF53474">
    <property type="entry name" value="alpha/beta-Hydrolases"/>
    <property type="match status" value="1"/>
</dbReference>
<name>A0A0D0BHH4_9AGAR</name>
<dbReference type="OrthoDB" id="19657at2759"/>
<evidence type="ECO:0000313" key="2">
    <source>
        <dbReference type="EMBL" id="KIK54231.1"/>
    </source>
</evidence>
<dbReference type="InterPro" id="IPR000073">
    <property type="entry name" value="AB_hydrolase_1"/>
</dbReference>
<dbReference type="Proteomes" id="UP000053593">
    <property type="component" value="Unassembled WGS sequence"/>
</dbReference>
<evidence type="ECO:0000259" key="1">
    <source>
        <dbReference type="Pfam" id="PF00561"/>
    </source>
</evidence>
<dbReference type="PANTHER" id="PTHR43433">
    <property type="entry name" value="HYDROLASE, ALPHA/BETA FOLD FAMILY PROTEIN"/>
    <property type="match status" value="1"/>
</dbReference>
<gene>
    <name evidence="2" type="ORF">GYMLUDRAFT_100149</name>
</gene>
<dbReference type="Pfam" id="PF00561">
    <property type="entry name" value="Abhydrolase_1"/>
    <property type="match status" value="1"/>
</dbReference>
<accession>A0A0D0BHH4</accession>
<dbReference type="PANTHER" id="PTHR43433:SF5">
    <property type="entry name" value="AB HYDROLASE-1 DOMAIN-CONTAINING PROTEIN"/>
    <property type="match status" value="1"/>
</dbReference>
<protein>
    <recommendedName>
        <fullName evidence="1">AB hydrolase-1 domain-containing protein</fullName>
    </recommendedName>
</protein>
<evidence type="ECO:0000313" key="3">
    <source>
        <dbReference type="Proteomes" id="UP000053593"/>
    </source>
</evidence>
<feature type="domain" description="AB hydrolase-1" evidence="1">
    <location>
        <begin position="35"/>
        <end position="278"/>
    </location>
</feature>
<dbReference type="InterPro" id="IPR029058">
    <property type="entry name" value="AB_hydrolase_fold"/>
</dbReference>
<dbReference type="GO" id="GO:0046503">
    <property type="term" value="P:glycerolipid catabolic process"/>
    <property type="evidence" value="ECO:0007669"/>
    <property type="project" value="TreeGrafter"/>
</dbReference>